<feature type="compositionally biased region" description="Basic and acidic residues" evidence="1">
    <location>
        <begin position="200"/>
        <end position="212"/>
    </location>
</feature>
<evidence type="ECO:0008006" key="4">
    <source>
        <dbReference type="Google" id="ProtNLM"/>
    </source>
</evidence>
<dbReference type="Proteomes" id="UP000310095">
    <property type="component" value="Unassembled WGS sequence"/>
</dbReference>
<protein>
    <recommendedName>
        <fullName evidence="4">DUF4145 domain-containing protein</fullName>
    </recommendedName>
</protein>
<accession>A0ABY2VG03</accession>
<comment type="caution">
    <text evidence="2">The sequence shown here is derived from an EMBL/GenBank/DDBJ whole genome shotgun (WGS) entry which is preliminary data.</text>
</comment>
<dbReference type="RefSeq" id="WP_138641132.1">
    <property type="nucleotide sequence ID" value="NZ_CP022097.2"/>
</dbReference>
<evidence type="ECO:0000313" key="3">
    <source>
        <dbReference type="Proteomes" id="UP000310095"/>
    </source>
</evidence>
<evidence type="ECO:0000256" key="1">
    <source>
        <dbReference type="SAM" id="MobiDB-lite"/>
    </source>
</evidence>
<evidence type="ECO:0000313" key="2">
    <source>
        <dbReference type="EMBL" id="TMM62790.1"/>
    </source>
</evidence>
<keyword evidence="3" id="KW-1185">Reference proteome</keyword>
<proteinExistence type="predicted"/>
<dbReference type="EMBL" id="VAVY01000003">
    <property type="protein sequence ID" value="TMM62790.1"/>
    <property type="molecule type" value="Genomic_DNA"/>
</dbReference>
<name>A0ABY2VG03_9PSED</name>
<organism evidence="2 3">
    <name type="scientific">Pseudomonas protegens</name>
    <dbReference type="NCBI Taxonomy" id="380021"/>
    <lineage>
        <taxon>Bacteria</taxon>
        <taxon>Pseudomonadati</taxon>
        <taxon>Pseudomonadota</taxon>
        <taxon>Gammaproteobacteria</taxon>
        <taxon>Pseudomonadales</taxon>
        <taxon>Pseudomonadaceae</taxon>
        <taxon>Pseudomonas</taxon>
    </lineage>
</organism>
<feature type="region of interest" description="Disordered" evidence="1">
    <location>
        <begin position="196"/>
        <end position="219"/>
    </location>
</feature>
<sequence length="239" mass="27510">MDWNRVNVWTRTLYAVVHSLHMAKEVGFGELESLDERFRDANGWISPACSYPSMLLPSKTKNKKLEFRLDPSEYFGEISSQLIKMLIQDLAVIFDEMMGDALAKLGLKAGDMPQSKVEKLATLIKKEYEWSERGCLELIAVRNSLCHANGRWNRKSLAIISEFIEPLPEVGEEITVGFEMLFNYRKAIRTFLNQACPPADKPKSSKKKTDLRKSKKRERRLLKQERKALARKMMHASSL</sequence>
<gene>
    <name evidence="2" type="ORF">FEF10_22155</name>
</gene>
<reference evidence="2 3" key="1">
    <citation type="submission" date="2019-05" db="EMBL/GenBank/DDBJ databases">
        <title>Identification and Biocontrol Activity Analysis of Biocontrol Strain PF-1 Based on Genome-wide Data.</title>
        <authorList>
            <person name="Qi J."/>
        </authorList>
    </citation>
    <scope>NUCLEOTIDE SEQUENCE [LARGE SCALE GENOMIC DNA]</scope>
    <source>
        <strain evidence="2 3">PF-1</strain>
    </source>
</reference>